<dbReference type="HOGENOM" id="CLU_085799_2_0_1"/>
<dbReference type="Gene3D" id="3.10.129.10">
    <property type="entry name" value="Hotdog Thioesterase"/>
    <property type="match status" value="1"/>
</dbReference>
<evidence type="ECO:0000313" key="1">
    <source>
        <dbReference type="EMBL" id="KIL60953.1"/>
    </source>
</evidence>
<name>A0A0C2WX66_AMAMK</name>
<dbReference type="OrthoDB" id="2831072at2759"/>
<dbReference type="Proteomes" id="UP000054549">
    <property type="component" value="Unassembled WGS sequence"/>
</dbReference>
<protein>
    <recommendedName>
        <fullName evidence="3">Thioesterase domain-containing protein</fullName>
    </recommendedName>
</protein>
<dbReference type="STRING" id="946122.A0A0C2WX66"/>
<dbReference type="AlphaFoldDB" id="A0A0C2WX66"/>
<dbReference type="InterPro" id="IPR029069">
    <property type="entry name" value="HotDog_dom_sf"/>
</dbReference>
<reference evidence="1 2" key="1">
    <citation type="submission" date="2014-04" db="EMBL/GenBank/DDBJ databases">
        <title>Evolutionary Origins and Diversification of the Mycorrhizal Mutualists.</title>
        <authorList>
            <consortium name="DOE Joint Genome Institute"/>
            <consortium name="Mycorrhizal Genomics Consortium"/>
            <person name="Kohler A."/>
            <person name="Kuo A."/>
            <person name="Nagy L.G."/>
            <person name="Floudas D."/>
            <person name="Copeland A."/>
            <person name="Barry K.W."/>
            <person name="Cichocki N."/>
            <person name="Veneault-Fourrey C."/>
            <person name="LaButti K."/>
            <person name="Lindquist E.A."/>
            <person name="Lipzen A."/>
            <person name="Lundell T."/>
            <person name="Morin E."/>
            <person name="Murat C."/>
            <person name="Riley R."/>
            <person name="Ohm R."/>
            <person name="Sun H."/>
            <person name="Tunlid A."/>
            <person name="Henrissat B."/>
            <person name="Grigoriev I.V."/>
            <person name="Hibbett D.S."/>
            <person name="Martin F."/>
        </authorList>
    </citation>
    <scope>NUCLEOTIDE SEQUENCE [LARGE SCALE GENOMIC DNA]</scope>
    <source>
        <strain evidence="1 2">Koide BX008</strain>
    </source>
</reference>
<evidence type="ECO:0008006" key="3">
    <source>
        <dbReference type="Google" id="ProtNLM"/>
    </source>
</evidence>
<gene>
    <name evidence="1" type="ORF">M378DRAFT_83114</name>
</gene>
<evidence type="ECO:0000313" key="2">
    <source>
        <dbReference type="Proteomes" id="UP000054549"/>
    </source>
</evidence>
<sequence length="179" mass="19301">MLVSAPPSGIHNLFRYIPEVLDFDPASIEGNLSDELKRVGAKVFAHFAGKANSASFATWVIEQIRPVEMNVYGVEDGKLIGKARAQCTYEVVANKDMGNVFGVLHGACAALLLEICTVSPIVMLGLALGHDTTGITQGMNYVYHQPARLGRKLRIVSSTMSIEGRIRTARGEVSANLTV</sequence>
<accession>A0A0C2WX66</accession>
<proteinExistence type="predicted"/>
<keyword evidence="2" id="KW-1185">Reference proteome</keyword>
<dbReference type="EMBL" id="KN818290">
    <property type="protein sequence ID" value="KIL60953.1"/>
    <property type="molecule type" value="Genomic_DNA"/>
</dbReference>
<dbReference type="InParanoid" id="A0A0C2WX66"/>
<dbReference type="SUPFAM" id="SSF54637">
    <property type="entry name" value="Thioesterase/thiol ester dehydrase-isomerase"/>
    <property type="match status" value="1"/>
</dbReference>
<organism evidence="1 2">
    <name type="scientific">Amanita muscaria (strain Koide BX008)</name>
    <dbReference type="NCBI Taxonomy" id="946122"/>
    <lineage>
        <taxon>Eukaryota</taxon>
        <taxon>Fungi</taxon>
        <taxon>Dikarya</taxon>
        <taxon>Basidiomycota</taxon>
        <taxon>Agaricomycotina</taxon>
        <taxon>Agaricomycetes</taxon>
        <taxon>Agaricomycetidae</taxon>
        <taxon>Agaricales</taxon>
        <taxon>Pluteineae</taxon>
        <taxon>Amanitaceae</taxon>
        <taxon>Amanita</taxon>
    </lineage>
</organism>